<feature type="coiled-coil region" evidence="1">
    <location>
        <begin position="16"/>
        <end position="43"/>
    </location>
</feature>
<dbReference type="Proteomes" id="UP000198833">
    <property type="component" value="Unassembled WGS sequence"/>
</dbReference>
<dbReference type="EMBL" id="FOEN01000002">
    <property type="protein sequence ID" value="SEP80021.1"/>
    <property type="molecule type" value="Genomic_DNA"/>
</dbReference>
<evidence type="ECO:0000313" key="2">
    <source>
        <dbReference type="EMBL" id="SEP80021.1"/>
    </source>
</evidence>
<evidence type="ECO:0000256" key="1">
    <source>
        <dbReference type="SAM" id="Coils"/>
    </source>
</evidence>
<organism evidence="2 3">
    <name type="scientific">Ignavigranum ruoffiae</name>
    <dbReference type="NCBI Taxonomy" id="89093"/>
    <lineage>
        <taxon>Bacteria</taxon>
        <taxon>Bacillati</taxon>
        <taxon>Bacillota</taxon>
        <taxon>Bacilli</taxon>
        <taxon>Lactobacillales</taxon>
        <taxon>Aerococcaceae</taxon>
        <taxon>Ignavigranum</taxon>
    </lineage>
</organism>
<sequence>MDNKTLIQKKKDDFNKEIQKRELKQLEKQIDKHIEVFIRLKDK</sequence>
<reference evidence="2 3" key="1">
    <citation type="submission" date="2016-10" db="EMBL/GenBank/DDBJ databases">
        <authorList>
            <person name="de Groot N.N."/>
        </authorList>
    </citation>
    <scope>NUCLEOTIDE SEQUENCE [LARGE SCALE GENOMIC DNA]</scope>
    <source>
        <strain evidence="2 3">DSM 15695</strain>
    </source>
</reference>
<keyword evidence="1" id="KW-0175">Coiled coil</keyword>
<proteinExistence type="predicted"/>
<protein>
    <submittedName>
        <fullName evidence="2">Uncharacterized protein</fullName>
    </submittedName>
</protein>
<keyword evidence="3" id="KW-1185">Reference proteome</keyword>
<gene>
    <name evidence="2" type="ORF">SAMN04488558_10275</name>
</gene>
<name>A0A1H9AU28_9LACT</name>
<evidence type="ECO:0000313" key="3">
    <source>
        <dbReference type="Proteomes" id="UP000198833"/>
    </source>
</evidence>
<dbReference type="RefSeq" id="WP_268766595.1">
    <property type="nucleotide sequence ID" value="NZ_CP149446.1"/>
</dbReference>
<accession>A0A1H9AU28</accession>
<dbReference type="AlphaFoldDB" id="A0A1H9AU28"/>